<dbReference type="GO" id="GO:0016787">
    <property type="term" value="F:hydrolase activity"/>
    <property type="evidence" value="ECO:0007669"/>
    <property type="project" value="UniProtKB-KW"/>
</dbReference>
<keyword evidence="1" id="KW-0378">Hydrolase</keyword>
<proteinExistence type="predicted"/>
<dbReference type="SUPFAM" id="SSF52151">
    <property type="entry name" value="FabD/lysophospholipase-like"/>
    <property type="match status" value="1"/>
</dbReference>
<dbReference type="Gene3D" id="3.40.1090.10">
    <property type="entry name" value="Cytosolic phospholipase A2 catalytic domain"/>
    <property type="match status" value="2"/>
</dbReference>
<dbReference type="PANTHER" id="PTHR14226:SF57">
    <property type="entry name" value="BLR7027 PROTEIN"/>
    <property type="match status" value="1"/>
</dbReference>
<dbReference type="Pfam" id="PF01734">
    <property type="entry name" value="Patatin"/>
    <property type="match status" value="1"/>
</dbReference>
<evidence type="ECO:0000313" key="6">
    <source>
        <dbReference type="EMBL" id="CAB4595703.1"/>
    </source>
</evidence>
<dbReference type="PANTHER" id="PTHR14226">
    <property type="entry name" value="NEUROPATHY TARGET ESTERASE/SWISS CHEESE D.MELANOGASTER"/>
    <property type="match status" value="1"/>
</dbReference>
<evidence type="ECO:0000256" key="3">
    <source>
        <dbReference type="ARBA" id="ARBA00023098"/>
    </source>
</evidence>
<evidence type="ECO:0000256" key="2">
    <source>
        <dbReference type="ARBA" id="ARBA00022963"/>
    </source>
</evidence>
<dbReference type="AlphaFoldDB" id="A0A6J6G8G5"/>
<evidence type="ECO:0000256" key="4">
    <source>
        <dbReference type="SAM" id="MobiDB-lite"/>
    </source>
</evidence>
<dbReference type="InterPro" id="IPR050301">
    <property type="entry name" value="NTE"/>
</dbReference>
<feature type="region of interest" description="Disordered" evidence="4">
    <location>
        <begin position="252"/>
        <end position="273"/>
    </location>
</feature>
<dbReference type="PROSITE" id="PS51635">
    <property type="entry name" value="PNPLA"/>
    <property type="match status" value="1"/>
</dbReference>
<sequence length="273" mass="28963">MSNTLVLAGGGVTGIAWEIGVLLGLRDEGVDLATRAHRVIGTSAGSVVGAQLLGGPDLEHLFASQVADEHHELKPELDLDLLVTVFGLMVDGGTTSDDQRRHIGDLALGAATVDEATRRRVIEHRLSGIDWPDRDLVITAIDAHTGEFVTWTKNSGVSLVDAVASSCAVPGVWPCVTIGGRRYYDGGLRNGANAFLAEGSDDVVVIAPRIGGPSPAIDAEVERLRSTAPTVRYIQSDEDTARAVGINTLDPDFRRPAAEHGRRQGRRAAALFH</sequence>
<evidence type="ECO:0000259" key="5">
    <source>
        <dbReference type="PROSITE" id="PS51635"/>
    </source>
</evidence>
<dbReference type="GO" id="GO:0016042">
    <property type="term" value="P:lipid catabolic process"/>
    <property type="evidence" value="ECO:0007669"/>
    <property type="project" value="UniProtKB-KW"/>
</dbReference>
<dbReference type="EMBL" id="CAEZTS010000231">
    <property type="protein sequence ID" value="CAB4595703.1"/>
    <property type="molecule type" value="Genomic_DNA"/>
</dbReference>
<evidence type="ECO:0000256" key="1">
    <source>
        <dbReference type="ARBA" id="ARBA00022801"/>
    </source>
</evidence>
<dbReference type="InterPro" id="IPR016035">
    <property type="entry name" value="Acyl_Trfase/lysoPLipase"/>
</dbReference>
<protein>
    <submittedName>
        <fullName evidence="6">Unannotated protein</fullName>
    </submittedName>
</protein>
<feature type="compositionally biased region" description="Basic and acidic residues" evidence="4">
    <location>
        <begin position="252"/>
        <end position="262"/>
    </location>
</feature>
<reference evidence="6" key="1">
    <citation type="submission" date="2020-05" db="EMBL/GenBank/DDBJ databases">
        <authorList>
            <person name="Chiriac C."/>
            <person name="Salcher M."/>
            <person name="Ghai R."/>
            <person name="Kavagutti S V."/>
        </authorList>
    </citation>
    <scope>NUCLEOTIDE SEQUENCE</scope>
</reference>
<name>A0A6J6G8G5_9ZZZZ</name>
<feature type="domain" description="PNPLA" evidence="5">
    <location>
        <begin position="6"/>
        <end position="199"/>
    </location>
</feature>
<accession>A0A6J6G8G5</accession>
<gene>
    <name evidence="6" type="ORF">UFOPK1722_01880</name>
</gene>
<keyword evidence="2" id="KW-0442">Lipid degradation</keyword>
<organism evidence="6">
    <name type="scientific">freshwater metagenome</name>
    <dbReference type="NCBI Taxonomy" id="449393"/>
    <lineage>
        <taxon>unclassified sequences</taxon>
        <taxon>metagenomes</taxon>
        <taxon>ecological metagenomes</taxon>
    </lineage>
</organism>
<keyword evidence="3" id="KW-0443">Lipid metabolism</keyword>
<dbReference type="InterPro" id="IPR002641">
    <property type="entry name" value="PNPLA_dom"/>
</dbReference>